<evidence type="ECO:0000313" key="5">
    <source>
        <dbReference type="Proteomes" id="UP000276133"/>
    </source>
</evidence>
<dbReference type="STRING" id="10195.A0A3M7RYQ7"/>
<sequence>MTFGKFLLFFYCAIEFIFGEPNLEDTLYETTSGKYRAKLVKLEGYGFSEPHYLHKLLSVPYAEKPERFKNSVFRSYELGTHEPRENLACYQSVNLSSYGFFSINEAGMMTEDCLVTNFYIPLAKNAEEKQSYRNMPVVIHIHGGSNMVGAAGLFDGSYLASKGKVIVAIINYRLSLFGFLSDFTEKYPGNYGLRDQILAIKWIKMNCAVLGCNPNSITLWGHSAGAGDANWLALSPLTNNLFQRIIIQSGSSFSYWAYDKMHLERYKSLKDYFNCTGLPDQVTPDNQAMTQLIDTCLVNVPIEDLFEFKFALIDAPGPTYDGFLGPESLINKHSLTEIMNSADHIENIDVLTGINGVEGFSFEGYFSSSVKFFTQNNLTNEVMLTLERFALLSREKCRQYSLIENRLKLEEFYTNKIRKYLVDEKYVDSEAAKRLKAIFANSDAIFDSGFIEFLNQIFKKKRENGKFRSNIFVYEYLHENTGNLVNIDGYKKILKNISLSTHFDGIDLVFGLPIAYINQNIKKDKLYDYPYRDFIFDTPFTKQEVDLSLLLIKYYTNFIRNGDPNIGQPINVKWDSYMNNRSYLRITTDLLKNKAKNSVQTFGVRDDLYKFWFIEMDKNGNCSSFDFDMNLPYESKRHTKGIEPALDKCFDLLNQSKEYNHLREMFLTEYENCMDSIGYIDHKLKNLFNTVCLDVIAVRRMIIEYETCCMGN</sequence>
<reference evidence="4 5" key="1">
    <citation type="journal article" date="2018" name="Sci. Rep.">
        <title>Genomic signatures of local adaptation to the degree of environmental predictability in rotifers.</title>
        <authorList>
            <person name="Franch-Gras L."/>
            <person name="Hahn C."/>
            <person name="Garcia-Roger E.M."/>
            <person name="Carmona M.J."/>
            <person name="Serra M."/>
            <person name="Gomez A."/>
        </authorList>
    </citation>
    <scope>NUCLEOTIDE SEQUENCE [LARGE SCALE GENOMIC DNA]</scope>
    <source>
        <strain evidence="4">HYR1</strain>
    </source>
</reference>
<protein>
    <submittedName>
        <fullName evidence="4">Neuroligin-X-linked isoform X2</fullName>
    </submittedName>
</protein>
<dbReference type="OrthoDB" id="408631at2759"/>
<gene>
    <name evidence="4" type="ORF">BpHYR1_040619</name>
</gene>
<dbReference type="PANTHER" id="PTHR43903">
    <property type="entry name" value="NEUROLIGIN"/>
    <property type="match status" value="1"/>
</dbReference>
<feature type="domain" description="Carboxylesterase type B" evidence="3">
    <location>
        <begin position="54"/>
        <end position="594"/>
    </location>
</feature>
<dbReference type="SUPFAM" id="SSF53474">
    <property type="entry name" value="alpha/beta-Hydrolases"/>
    <property type="match status" value="1"/>
</dbReference>
<feature type="chain" id="PRO_5018139217" evidence="2">
    <location>
        <begin position="20"/>
        <end position="712"/>
    </location>
</feature>
<keyword evidence="2" id="KW-0732">Signal</keyword>
<dbReference type="AlphaFoldDB" id="A0A3M7RYQ7"/>
<accession>A0A3M7RYQ7</accession>
<comment type="caution">
    <text evidence="4">The sequence shown here is derived from an EMBL/GenBank/DDBJ whole genome shotgun (WGS) entry which is preliminary data.</text>
</comment>
<dbReference type="Gene3D" id="3.40.50.1820">
    <property type="entry name" value="alpha/beta hydrolase"/>
    <property type="match status" value="1"/>
</dbReference>
<evidence type="ECO:0000256" key="2">
    <source>
        <dbReference type="SAM" id="SignalP"/>
    </source>
</evidence>
<keyword evidence="5" id="KW-1185">Reference proteome</keyword>
<evidence type="ECO:0000259" key="3">
    <source>
        <dbReference type="Pfam" id="PF00135"/>
    </source>
</evidence>
<evidence type="ECO:0000256" key="1">
    <source>
        <dbReference type="ARBA" id="ARBA00005964"/>
    </source>
</evidence>
<name>A0A3M7RYQ7_BRAPC</name>
<dbReference type="InterPro" id="IPR051093">
    <property type="entry name" value="Neuroligin/BSAL"/>
</dbReference>
<organism evidence="4 5">
    <name type="scientific">Brachionus plicatilis</name>
    <name type="common">Marine rotifer</name>
    <name type="synonym">Brachionus muelleri</name>
    <dbReference type="NCBI Taxonomy" id="10195"/>
    <lineage>
        <taxon>Eukaryota</taxon>
        <taxon>Metazoa</taxon>
        <taxon>Spiralia</taxon>
        <taxon>Gnathifera</taxon>
        <taxon>Rotifera</taxon>
        <taxon>Eurotatoria</taxon>
        <taxon>Monogononta</taxon>
        <taxon>Pseudotrocha</taxon>
        <taxon>Ploima</taxon>
        <taxon>Brachionidae</taxon>
        <taxon>Brachionus</taxon>
    </lineage>
</organism>
<dbReference type="InterPro" id="IPR029058">
    <property type="entry name" value="AB_hydrolase_fold"/>
</dbReference>
<proteinExistence type="inferred from homology"/>
<dbReference type="EMBL" id="REGN01002352">
    <property type="protein sequence ID" value="RNA28704.1"/>
    <property type="molecule type" value="Genomic_DNA"/>
</dbReference>
<comment type="similarity">
    <text evidence="1">Belongs to the type-B carboxylesterase/lipase family.</text>
</comment>
<dbReference type="InterPro" id="IPR002018">
    <property type="entry name" value="CarbesteraseB"/>
</dbReference>
<feature type="non-terminal residue" evidence="4">
    <location>
        <position position="712"/>
    </location>
</feature>
<dbReference type="Pfam" id="PF00135">
    <property type="entry name" value="COesterase"/>
    <property type="match status" value="1"/>
</dbReference>
<evidence type="ECO:0000313" key="4">
    <source>
        <dbReference type="EMBL" id="RNA28704.1"/>
    </source>
</evidence>
<dbReference type="Proteomes" id="UP000276133">
    <property type="component" value="Unassembled WGS sequence"/>
</dbReference>
<feature type="signal peptide" evidence="2">
    <location>
        <begin position="1"/>
        <end position="19"/>
    </location>
</feature>